<organism evidence="1 2">
    <name type="scientific">Terrabacter carboxydivorans</name>
    <dbReference type="NCBI Taxonomy" id="619730"/>
    <lineage>
        <taxon>Bacteria</taxon>
        <taxon>Bacillati</taxon>
        <taxon>Actinomycetota</taxon>
        <taxon>Actinomycetes</taxon>
        <taxon>Micrococcales</taxon>
        <taxon>Intrasporangiaceae</taxon>
        <taxon>Terrabacter</taxon>
    </lineage>
</organism>
<accession>A0ABP5Y0I6</accession>
<sequence>MVELDARDESRSVRPTLLYEDLTPGRKFAPLVFPLERELVDRYQLLIEGTAERYSGPNSLAPLGLATVWARKSYLEEYSMPPGGVLLRQTITSLAPTRVGDVLYVQAEVVSREERDGKRNASIRAVAALPDGRPCVEVLIAARWPR</sequence>
<proteinExistence type="predicted"/>
<dbReference type="RefSeq" id="WP_344252256.1">
    <property type="nucleotide sequence ID" value="NZ_BAAARE010000001.1"/>
</dbReference>
<reference evidence="2" key="1">
    <citation type="journal article" date="2019" name="Int. J. Syst. Evol. Microbiol.">
        <title>The Global Catalogue of Microorganisms (GCM) 10K type strain sequencing project: providing services to taxonomists for standard genome sequencing and annotation.</title>
        <authorList>
            <consortium name="The Broad Institute Genomics Platform"/>
            <consortium name="The Broad Institute Genome Sequencing Center for Infectious Disease"/>
            <person name="Wu L."/>
            <person name="Ma J."/>
        </authorList>
    </citation>
    <scope>NUCLEOTIDE SEQUENCE [LARGE SCALE GENOMIC DNA]</scope>
    <source>
        <strain evidence="2">JCM 16259</strain>
    </source>
</reference>
<dbReference type="Gene3D" id="3.10.129.10">
    <property type="entry name" value="Hotdog Thioesterase"/>
    <property type="match status" value="1"/>
</dbReference>
<comment type="caution">
    <text evidence="1">The sequence shown here is derived from an EMBL/GenBank/DDBJ whole genome shotgun (WGS) entry which is preliminary data.</text>
</comment>
<protein>
    <recommendedName>
        <fullName evidence="3">MaoC-like domain-containing protein</fullName>
    </recommendedName>
</protein>
<dbReference type="EMBL" id="BAAARE010000001">
    <property type="protein sequence ID" value="GAA2468377.1"/>
    <property type="molecule type" value="Genomic_DNA"/>
</dbReference>
<keyword evidence="2" id="KW-1185">Reference proteome</keyword>
<evidence type="ECO:0000313" key="1">
    <source>
        <dbReference type="EMBL" id="GAA2468377.1"/>
    </source>
</evidence>
<evidence type="ECO:0000313" key="2">
    <source>
        <dbReference type="Proteomes" id="UP001500730"/>
    </source>
</evidence>
<dbReference type="InterPro" id="IPR029069">
    <property type="entry name" value="HotDog_dom_sf"/>
</dbReference>
<dbReference type="SUPFAM" id="SSF54637">
    <property type="entry name" value="Thioesterase/thiol ester dehydrase-isomerase"/>
    <property type="match status" value="1"/>
</dbReference>
<evidence type="ECO:0008006" key="3">
    <source>
        <dbReference type="Google" id="ProtNLM"/>
    </source>
</evidence>
<name>A0ABP5Y0I6_9MICO</name>
<dbReference type="Proteomes" id="UP001500730">
    <property type="component" value="Unassembled WGS sequence"/>
</dbReference>
<gene>
    <name evidence="1" type="ORF">GCM10009858_02030</name>
</gene>